<gene>
    <name evidence="1" type="ORF">S01H4_21445</name>
</gene>
<reference evidence="1" key="1">
    <citation type="journal article" date="2014" name="Front. Microbiol.">
        <title>High frequency of phylogenetically diverse reductive dehalogenase-homologous genes in deep subseafloor sedimentary metagenomes.</title>
        <authorList>
            <person name="Kawai M."/>
            <person name="Futagami T."/>
            <person name="Toyoda A."/>
            <person name="Takaki Y."/>
            <person name="Nishi S."/>
            <person name="Hori S."/>
            <person name="Arai W."/>
            <person name="Tsubouchi T."/>
            <person name="Morono Y."/>
            <person name="Uchiyama I."/>
            <person name="Ito T."/>
            <person name="Fujiyama A."/>
            <person name="Inagaki F."/>
            <person name="Takami H."/>
        </authorList>
    </citation>
    <scope>NUCLEOTIDE SEQUENCE</scope>
    <source>
        <strain evidence="1">Expedition CK06-06</strain>
    </source>
</reference>
<protein>
    <submittedName>
        <fullName evidence="1">Uncharacterized protein</fullName>
    </submittedName>
</protein>
<dbReference type="EMBL" id="BART01009718">
    <property type="protein sequence ID" value="GAG80056.1"/>
    <property type="molecule type" value="Genomic_DNA"/>
</dbReference>
<evidence type="ECO:0000313" key="1">
    <source>
        <dbReference type="EMBL" id="GAG80056.1"/>
    </source>
</evidence>
<sequence>MSEEDDQEIKKQLLDNIHNAVNNSKDASFNIICLMTLLDEVNLLKVYLARDLRKKFKNLIKRILNSEQFDSLSREMILGIKKEIVNVIGARNMFMMDKS</sequence>
<proteinExistence type="predicted"/>
<organism evidence="1">
    <name type="scientific">marine sediment metagenome</name>
    <dbReference type="NCBI Taxonomy" id="412755"/>
    <lineage>
        <taxon>unclassified sequences</taxon>
        <taxon>metagenomes</taxon>
        <taxon>ecological metagenomes</taxon>
    </lineage>
</organism>
<dbReference type="AlphaFoldDB" id="X1C6M1"/>
<name>X1C6M1_9ZZZZ</name>
<comment type="caution">
    <text evidence="1">The sequence shown here is derived from an EMBL/GenBank/DDBJ whole genome shotgun (WGS) entry which is preliminary data.</text>
</comment>
<accession>X1C6M1</accession>